<dbReference type="RefSeq" id="WP_116694191.1">
    <property type="nucleotide sequence ID" value="NZ_QEHR01000004.1"/>
</dbReference>
<proteinExistence type="predicted"/>
<accession>A0A2U0I2H1</accession>
<reference evidence="1 2" key="1">
    <citation type="submission" date="2018-04" db="EMBL/GenBank/DDBJ databases">
        <title>Marixanthomonas spongiae HN-E44 sp. nov., isolated from a marine sponge.</title>
        <authorList>
            <person name="Luo L."/>
            <person name="Zhuang L."/>
        </authorList>
    </citation>
    <scope>NUCLEOTIDE SEQUENCE [LARGE SCALE GENOMIC DNA]</scope>
    <source>
        <strain evidence="1 2">HN-E44</strain>
    </source>
</reference>
<sequence>MIKYIVTIVGVLLFSTDVAAQKLLEKQFNASAFETLVIESDDVFSIAILAEKTNTINVRTHIEGEHYESVVLNTSEAHKTLTLSTGYSPFFEKENDKLAAHKLIAIDMVVTVPENMNIEIRSKIASVTGSGAFENMFAALENGMCLLHNFKGNATLYTKQGAITVYAVPNVAGEAISKNGAVTNELPKTGRYKIKAESRTGAVTLLQNK</sequence>
<evidence type="ECO:0008006" key="3">
    <source>
        <dbReference type="Google" id="ProtNLM"/>
    </source>
</evidence>
<keyword evidence="2" id="KW-1185">Reference proteome</keyword>
<dbReference type="EMBL" id="QEHR01000004">
    <property type="protein sequence ID" value="PVW15298.1"/>
    <property type="molecule type" value="Genomic_DNA"/>
</dbReference>
<gene>
    <name evidence="1" type="ORF">DDV96_07825</name>
</gene>
<evidence type="ECO:0000313" key="1">
    <source>
        <dbReference type="EMBL" id="PVW15298.1"/>
    </source>
</evidence>
<name>A0A2U0I2H1_9FLAO</name>
<dbReference type="Proteomes" id="UP000245962">
    <property type="component" value="Unassembled WGS sequence"/>
</dbReference>
<dbReference type="OrthoDB" id="1144071at2"/>
<protein>
    <recommendedName>
        <fullName evidence="3">Adhesin domain-containing protein</fullName>
    </recommendedName>
</protein>
<dbReference type="AlphaFoldDB" id="A0A2U0I2H1"/>
<organism evidence="1 2">
    <name type="scientific">Marixanthomonas spongiae</name>
    <dbReference type="NCBI Taxonomy" id="2174845"/>
    <lineage>
        <taxon>Bacteria</taxon>
        <taxon>Pseudomonadati</taxon>
        <taxon>Bacteroidota</taxon>
        <taxon>Flavobacteriia</taxon>
        <taxon>Flavobacteriales</taxon>
        <taxon>Flavobacteriaceae</taxon>
        <taxon>Marixanthomonas</taxon>
    </lineage>
</organism>
<comment type="caution">
    <text evidence="1">The sequence shown here is derived from an EMBL/GenBank/DDBJ whole genome shotgun (WGS) entry which is preliminary data.</text>
</comment>
<evidence type="ECO:0000313" key="2">
    <source>
        <dbReference type="Proteomes" id="UP000245962"/>
    </source>
</evidence>